<feature type="transmembrane region" description="Helical" evidence="1">
    <location>
        <begin position="144"/>
        <end position="167"/>
    </location>
</feature>
<dbReference type="EMBL" id="JACJPW010000014">
    <property type="protein sequence ID" value="MBD2180947.1"/>
    <property type="molecule type" value="Genomic_DNA"/>
</dbReference>
<dbReference type="RefSeq" id="WP_190463681.1">
    <property type="nucleotide sequence ID" value="NZ_JACJPW010000014.1"/>
</dbReference>
<accession>A0A926VBU1</accession>
<protein>
    <submittedName>
        <fullName evidence="2">Cadmium resistance transporter</fullName>
    </submittedName>
</protein>
<evidence type="ECO:0000256" key="1">
    <source>
        <dbReference type="SAM" id="Phobius"/>
    </source>
</evidence>
<reference evidence="2" key="2">
    <citation type="submission" date="2020-08" db="EMBL/GenBank/DDBJ databases">
        <authorList>
            <person name="Chen M."/>
            <person name="Teng W."/>
            <person name="Zhao L."/>
            <person name="Hu C."/>
            <person name="Zhou Y."/>
            <person name="Han B."/>
            <person name="Song L."/>
            <person name="Shu W."/>
        </authorList>
    </citation>
    <scope>NUCLEOTIDE SEQUENCE</scope>
    <source>
        <strain evidence="2">FACHB-1375</strain>
    </source>
</reference>
<keyword evidence="1" id="KW-0812">Transmembrane</keyword>
<reference evidence="2" key="1">
    <citation type="journal article" date="2015" name="ISME J.">
        <title>Draft Genome Sequence of Streptomyces incarnatus NRRL8089, which Produces the Nucleoside Antibiotic Sinefungin.</title>
        <authorList>
            <person name="Oshima K."/>
            <person name="Hattori M."/>
            <person name="Shimizu H."/>
            <person name="Fukuda K."/>
            <person name="Nemoto M."/>
            <person name="Inagaki K."/>
            <person name="Tamura T."/>
        </authorList>
    </citation>
    <scope>NUCLEOTIDE SEQUENCE</scope>
    <source>
        <strain evidence="2">FACHB-1375</strain>
    </source>
</reference>
<keyword evidence="3" id="KW-1185">Reference proteome</keyword>
<feature type="transmembrane region" description="Helical" evidence="1">
    <location>
        <begin position="42"/>
        <end position="67"/>
    </location>
</feature>
<evidence type="ECO:0000313" key="2">
    <source>
        <dbReference type="EMBL" id="MBD2180947.1"/>
    </source>
</evidence>
<dbReference type="Proteomes" id="UP000641646">
    <property type="component" value="Unassembled WGS sequence"/>
</dbReference>
<dbReference type="InterPro" id="IPR004676">
    <property type="entry name" value="Cd-R_transporter"/>
</dbReference>
<name>A0A926VBU1_9CYAN</name>
<evidence type="ECO:0000313" key="3">
    <source>
        <dbReference type="Proteomes" id="UP000641646"/>
    </source>
</evidence>
<proteinExistence type="predicted"/>
<keyword evidence="1" id="KW-0472">Membrane</keyword>
<keyword evidence="1" id="KW-1133">Transmembrane helix</keyword>
<feature type="transmembrane region" description="Helical" evidence="1">
    <location>
        <begin position="179"/>
        <end position="199"/>
    </location>
</feature>
<organism evidence="2 3">
    <name type="scientific">Aerosakkonema funiforme FACHB-1375</name>
    <dbReference type="NCBI Taxonomy" id="2949571"/>
    <lineage>
        <taxon>Bacteria</taxon>
        <taxon>Bacillati</taxon>
        <taxon>Cyanobacteriota</taxon>
        <taxon>Cyanophyceae</taxon>
        <taxon>Oscillatoriophycideae</taxon>
        <taxon>Aerosakkonematales</taxon>
        <taxon>Aerosakkonemataceae</taxon>
        <taxon>Aerosakkonema</taxon>
    </lineage>
</organism>
<feature type="transmembrane region" description="Helical" evidence="1">
    <location>
        <begin position="12"/>
        <end position="30"/>
    </location>
</feature>
<dbReference type="Pfam" id="PF03596">
    <property type="entry name" value="Cad"/>
    <property type="match status" value="1"/>
</dbReference>
<dbReference type="AlphaFoldDB" id="A0A926VBU1"/>
<sequence length="233" mass="24759">MSELVTAIPTGIAAFTATNLDDIVILLLFFSQVNAAFRCRHIVAGQYLGFAALVLASLLGFFGGLILPERWIGLLGLVPIGIGLSRFLNPENDSEEEVQAEIDESDPSPFASFLSPQTYGVAAVTFANGGDNIGIYVPLFANSALPSLLVILSVFFLLVAVWCYTAYKLTALPAVADILTRYGNHFVPFVLIGLGVFIVLKNQSLSPLALVAASLCLMGLVKSSGRSTSEAQN</sequence>
<comment type="caution">
    <text evidence="2">The sequence shown here is derived from an EMBL/GenBank/DDBJ whole genome shotgun (WGS) entry which is preliminary data.</text>
</comment>
<gene>
    <name evidence="2" type="ORF">H6G03_07510</name>
</gene>